<dbReference type="InParanoid" id="A0A165F433"/>
<organism evidence="2 3">
    <name type="scientific">Exidia glandulosa HHB12029</name>
    <dbReference type="NCBI Taxonomy" id="1314781"/>
    <lineage>
        <taxon>Eukaryota</taxon>
        <taxon>Fungi</taxon>
        <taxon>Dikarya</taxon>
        <taxon>Basidiomycota</taxon>
        <taxon>Agaricomycotina</taxon>
        <taxon>Agaricomycetes</taxon>
        <taxon>Auriculariales</taxon>
        <taxon>Exidiaceae</taxon>
        <taxon>Exidia</taxon>
    </lineage>
</organism>
<gene>
    <name evidence="2" type="ORF">EXIGLDRAFT_772794</name>
</gene>
<evidence type="ECO:0000259" key="1">
    <source>
        <dbReference type="PROSITE" id="PS50181"/>
    </source>
</evidence>
<dbReference type="SUPFAM" id="SSF52047">
    <property type="entry name" value="RNI-like"/>
    <property type="match status" value="1"/>
</dbReference>
<dbReference type="SUPFAM" id="SSF81383">
    <property type="entry name" value="F-box domain"/>
    <property type="match status" value="1"/>
</dbReference>
<reference evidence="2 3" key="1">
    <citation type="journal article" date="2016" name="Mol. Biol. Evol.">
        <title>Comparative Genomics of Early-Diverging Mushroom-Forming Fungi Provides Insights into the Origins of Lignocellulose Decay Capabilities.</title>
        <authorList>
            <person name="Nagy L.G."/>
            <person name="Riley R."/>
            <person name="Tritt A."/>
            <person name="Adam C."/>
            <person name="Daum C."/>
            <person name="Floudas D."/>
            <person name="Sun H."/>
            <person name="Yadav J.S."/>
            <person name="Pangilinan J."/>
            <person name="Larsson K.H."/>
            <person name="Matsuura K."/>
            <person name="Barry K."/>
            <person name="Labutti K."/>
            <person name="Kuo R."/>
            <person name="Ohm R.A."/>
            <person name="Bhattacharya S.S."/>
            <person name="Shirouzu T."/>
            <person name="Yoshinaga Y."/>
            <person name="Martin F.M."/>
            <person name="Grigoriev I.V."/>
            <person name="Hibbett D.S."/>
        </authorList>
    </citation>
    <scope>NUCLEOTIDE SEQUENCE [LARGE SCALE GENOMIC DNA]</scope>
    <source>
        <strain evidence="2 3">HHB12029</strain>
    </source>
</reference>
<dbReference type="PROSITE" id="PS50181">
    <property type="entry name" value="FBOX"/>
    <property type="match status" value="1"/>
</dbReference>
<keyword evidence="3" id="KW-1185">Reference proteome</keyword>
<dbReference type="EMBL" id="KV426102">
    <property type="protein sequence ID" value="KZV88342.1"/>
    <property type="molecule type" value="Genomic_DNA"/>
</dbReference>
<dbReference type="SMART" id="SM00256">
    <property type="entry name" value="FBOX"/>
    <property type="match status" value="1"/>
</dbReference>
<dbReference type="Gene3D" id="1.20.1280.50">
    <property type="match status" value="1"/>
</dbReference>
<sequence length="562" mass="63305">MSSGSAQVTALAVHIECLLGQHAESLSPADVYLAVRQGCGRFLAQRNARCPAARLPHDILAIIFVSLEQDERLTASAVCQQWRAAALNDARIWSDIGIFVDCDPLQYNDDLMMELEAHCCPWDYPRVANTSNYRLLPLLLERSKEVPVTLDLFFSAHSQTGIQDRILAHLTAHAAHIKSLYISTEGCHRWHRILAFLPQKMPLLTRLSLNRPDSYDSGMAVSDFGMRARDRWSRYPSLEVLEFHGVCDLLTQDSTKPSPSITSITLRNVDITYSLLCELFKFFPSLRTLQIEVQSINIDTWWDSDAFVAIPHRLDCLRITEWTSSVQYSALMSALQADQIRKLSVRPAYTDDHIARVFSHLASIGTLSLQVDSDGRYETLIAVDVDGRERQATSRRDGEKLLRLAEALDLQRLTELKLSCHAWKQLETLRPTSCVLPALQTLSVIFIAKKTYEAGFFDPFPDPAKYEDADLCDTHAVKLLSCPLECPALRLLSFTTWQYGPPCKVIVSILTTVVRSLAAPKLDVRVQGILLVGDRDETATTDQQMQQLKELTRSLTYGRRSI</sequence>
<protein>
    <recommendedName>
        <fullName evidence="1">F-box domain-containing protein</fullName>
    </recommendedName>
</protein>
<dbReference type="InterPro" id="IPR036047">
    <property type="entry name" value="F-box-like_dom_sf"/>
</dbReference>
<proteinExistence type="predicted"/>
<dbReference type="OrthoDB" id="3181259at2759"/>
<dbReference type="AlphaFoldDB" id="A0A165F433"/>
<dbReference type="InterPro" id="IPR001810">
    <property type="entry name" value="F-box_dom"/>
</dbReference>
<accession>A0A165F433</accession>
<dbReference type="Pfam" id="PF12937">
    <property type="entry name" value="F-box-like"/>
    <property type="match status" value="1"/>
</dbReference>
<dbReference type="Gene3D" id="3.80.10.10">
    <property type="entry name" value="Ribonuclease Inhibitor"/>
    <property type="match status" value="1"/>
</dbReference>
<dbReference type="Proteomes" id="UP000077266">
    <property type="component" value="Unassembled WGS sequence"/>
</dbReference>
<dbReference type="InterPro" id="IPR032675">
    <property type="entry name" value="LRR_dom_sf"/>
</dbReference>
<name>A0A165F433_EXIGL</name>
<evidence type="ECO:0000313" key="3">
    <source>
        <dbReference type="Proteomes" id="UP000077266"/>
    </source>
</evidence>
<evidence type="ECO:0000313" key="2">
    <source>
        <dbReference type="EMBL" id="KZV88342.1"/>
    </source>
</evidence>
<feature type="domain" description="F-box" evidence="1">
    <location>
        <begin position="49"/>
        <end position="96"/>
    </location>
</feature>